<dbReference type="EMBL" id="CP036289">
    <property type="protein sequence ID" value="QDU76897.1"/>
    <property type="molecule type" value="Genomic_DNA"/>
</dbReference>
<dbReference type="AlphaFoldDB" id="A0A518CCE8"/>
<name>A0A518CCE8_9BACT</name>
<evidence type="ECO:0000313" key="2">
    <source>
        <dbReference type="Proteomes" id="UP000318626"/>
    </source>
</evidence>
<sequence>MSTATEELLLATSDVDIQAAGKTPAVTIVAYTGGEMVVPGWGPLVLDLAGVDVSASQISILADHDSTLRGVVGFGQASVANGKLLVAGTIAPTNEAAKQIIELARSGFQFQASVGVAPGESKRVRAGDIVEVNGRTIRATGSGFTLVRSSALKEVSIVAIGADAGTSVAIAASQEGEEALMTTTEKTAEDIRAEAAAETERITAIRRACNGEHGDIEAQAIREGWSGQQTELAVLRASRPRGPYIQTTTVAPTRDVIEAAVLVHMGHENLVEKHLGPQTAQQARELRATSLVDLCRAALMVEQRDAPSGREALIRAALSTYSLPVALGNAANKVLLDAYTESPATWRAFAAIKSAADFKDHTGIRPSDTGDLTQVAPGGELKHGSIDEATYQYSVDTFGKMLSIDRRDIINDDLGLFEDTAMSLGRAAMRAVSDLAYTTLLGGAGSFFSAGNGNFDTGAGSTLDAIALATGIARMMAQRDDEDRDLDIRPRTLLVPPELQQTAKELLQSDFIQRANNDEPTGNALKNVVSLEVEPRLSNSARFTGTSDKAWYLFAGRQDAAIVVAFLQGKQSPTVEFFGFDADPNKLAATWRVYHDFGSALGDYRAAYKADGE</sequence>
<gene>
    <name evidence="1" type="ORF">Pan97_39540</name>
</gene>
<accession>A0A518CCE8</accession>
<evidence type="ECO:0000313" key="1">
    <source>
        <dbReference type="EMBL" id="QDU76897.1"/>
    </source>
</evidence>
<proteinExistence type="predicted"/>
<keyword evidence="2" id="KW-1185">Reference proteome</keyword>
<dbReference type="OrthoDB" id="9806592at2"/>
<organism evidence="1 2">
    <name type="scientific">Bremerella volcania</name>
    <dbReference type="NCBI Taxonomy" id="2527984"/>
    <lineage>
        <taxon>Bacteria</taxon>
        <taxon>Pseudomonadati</taxon>
        <taxon>Planctomycetota</taxon>
        <taxon>Planctomycetia</taxon>
        <taxon>Pirellulales</taxon>
        <taxon>Pirellulaceae</taxon>
        <taxon>Bremerella</taxon>
    </lineage>
</organism>
<reference evidence="2" key="1">
    <citation type="submission" date="2019-02" db="EMBL/GenBank/DDBJ databases">
        <title>Deep-cultivation of Planctomycetes and their phenomic and genomic characterization uncovers novel biology.</title>
        <authorList>
            <person name="Wiegand S."/>
            <person name="Jogler M."/>
            <person name="Boedeker C."/>
            <person name="Pinto D."/>
            <person name="Vollmers J."/>
            <person name="Rivas-Marin E."/>
            <person name="Kohn T."/>
            <person name="Peeters S.H."/>
            <person name="Heuer A."/>
            <person name="Rast P."/>
            <person name="Oberbeckmann S."/>
            <person name="Bunk B."/>
            <person name="Jeske O."/>
            <person name="Meyerdierks A."/>
            <person name="Storesund J.E."/>
            <person name="Kallscheuer N."/>
            <person name="Luecker S."/>
            <person name="Lage O.M."/>
            <person name="Pohl T."/>
            <person name="Merkel B.J."/>
            <person name="Hornburger P."/>
            <person name="Mueller R.-W."/>
            <person name="Bruemmer F."/>
            <person name="Labrenz M."/>
            <person name="Spormann A.M."/>
            <person name="Op den Camp H."/>
            <person name="Overmann J."/>
            <person name="Amann R."/>
            <person name="Jetten M.S.M."/>
            <person name="Mascher T."/>
            <person name="Medema M.H."/>
            <person name="Devos D.P."/>
            <person name="Kaster A.-K."/>
            <person name="Ovreas L."/>
            <person name="Rohde M."/>
            <person name="Galperin M.Y."/>
            <person name="Jogler C."/>
        </authorList>
    </citation>
    <scope>NUCLEOTIDE SEQUENCE [LARGE SCALE GENOMIC DNA]</scope>
    <source>
        <strain evidence="2">Pan97</strain>
    </source>
</reference>
<dbReference type="Pfam" id="PF25209">
    <property type="entry name" value="Phage_capsid_4"/>
    <property type="match status" value="1"/>
</dbReference>
<dbReference type="Proteomes" id="UP000318626">
    <property type="component" value="Chromosome"/>
</dbReference>
<dbReference type="RefSeq" id="WP_144975376.1">
    <property type="nucleotide sequence ID" value="NZ_CP036289.1"/>
</dbReference>
<dbReference type="KEGG" id="bvo:Pan97_39540"/>
<protein>
    <submittedName>
        <fullName evidence="1">Mu-like prophage major head subunit gpT</fullName>
    </submittedName>
</protein>